<dbReference type="AlphaFoldDB" id="A0A848M1K2"/>
<evidence type="ECO:0000256" key="13">
    <source>
        <dbReference type="ARBA" id="ARBA00023026"/>
    </source>
</evidence>
<dbReference type="SUPFAM" id="SSF55874">
    <property type="entry name" value="ATPase domain of HSP90 chaperone/DNA topoisomerase II/histidine kinase"/>
    <property type="match status" value="1"/>
</dbReference>
<dbReference type="FunFam" id="3.30.565.10:FF:000006">
    <property type="entry name" value="Sensor histidine kinase WalK"/>
    <property type="match status" value="1"/>
</dbReference>
<evidence type="ECO:0000256" key="12">
    <source>
        <dbReference type="ARBA" id="ARBA00023012"/>
    </source>
</evidence>
<dbReference type="Gene3D" id="6.10.340.10">
    <property type="match status" value="1"/>
</dbReference>
<dbReference type="PANTHER" id="PTHR45528">
    <property type="entry name" value="SENSOR HISTIDINE KINASE CPXA"/>
    <property type="match status" value="1"/>
</dbReference>
<protein>
    <recommendedName>
        <fullName evidence="16">Heme sensor protein HssS</fullName>
        <ecNumber evidence="3">2.7.13.3</ecNumber>
    </recommendedName>
</protein>
<dbReference type="InterPro" id="IPR005467">
    <property type="entry name" value="His_kinase_dom"/>
</dbReference>
<dbReference type="Pfam" id="PF00512">
    <property type="entry name" value="HisKA"/>
    <property type="match status" value="1"/>
</dbReference>
<keyword evidence="4" id="KW-1003">Cell membrane</keyword>
<proteinExistence type="predicted"/>
<dbReference type="EC" id="2.7.13.3" evidence="3"/>
<feature type="domain" description="Histidine kinase" evidence="18">
    <location>
        <begin position="247"/>
        <end position="459"/>
    </location>
</feature>
<dbReference type="RefSeq" id="WP_169503341.1">
    <property type="nucleotide sequence ID" value="NZ_JABBPN010000002.1"/>
</dbReference>
<name>A0A848M1K2_PAELE</name>
<dbReference type="CDD" id="cd00082">
    <property type="entry name" value="HisKA"/>
    <property type="match status" value="1"/>
</dbReference>
<dbReference type="SMART" id="SM00304">
    <property type="entry name" value="HAMP"/>
    <property type="match status" value="1"/>
</dbReference>
<evidence type="ECO:0000256" key="9">
    <source>
        <dbReference type="ARBA" id="ARBA00022777"/>
    </source>
</evidence>
<dbReference type="PROSITE" id="PS50885">
    <property type="entry name" value="HAMP"/>
    <property type="match status" value="1"/>
</dbReference>
<keyword evidence="14 17" id="KW-0472">Membrane</keyword>
<dbReference type="SMART" id="SM00388">
    <property type="entry name" value="HisKA"/>
    <property type="match status" value="1"/>
</dbReference>
<evidence type="ECO:0000313" key="21">
    <source>
        <dbReference type="Proteomes" id="UP000565468"/>
    </source>
</evidence>
<keyword evidence="12" id="KW-0902">Two-component regulatory system</keyword>
<evidence type="ECO:0000256" key="3">
    <source>
        <dbReference type="ARBA" id="ARBA00012438"/>
    </source>
</evidence>
<evidence type="ECO:0000259" key="18">
    <source>
        <dbReference type="PROSITE" id="PS50109"/>
    </source>
</evidence>
<dbReference type="InterPro" id="IPR003661">
    <property type="entry name" value="HisK_dim/P_dom"/>
</dbReference>
<dbReference type="EMBL" id="JABBPN010000002">
    <property type="protein sequence ID" value="NMO94635.1"/>
    <property type="molecule type" value="Genomic_DNA"/>
</dbReference>
<keyword evidence="6" id="KW-0808">Transferase</keyword>
<comment type="subcellular location">
    <subcellularLocation>
        <location evidence="2">Cell membrane</location>
        <topology evidence="2">Multi-pass membrane protein</topology>
    </subcellularLocation>
</comment>
<dbReference type="PRINTS" id="PR00344">
    <property type="entry name" value="BCTRLSENSOR"/>
</dbReference>
<evidence type="ECO:0000256" key="15">
    <source>
        <dbReference type="ARBA" id="ARBA00037219"/>
    </source>
</evidence>
<evidence type="ECO:0000259" key="19">
    <source>
        <dbReference type="PROSITE" id="PS50885"/>
    </source>
</evidence>
<dbReference type="GO" id="GO:0005886">
    <property type="term" value="C:plasma membrane"/>
    <property type="evidence" value="ECO:0007669"/>
    <property type="project" value="UniProtKB-SubCell"/>
</dbReference>
<comment type="caution">
    <text evidence="20">The sequence shown here is derived from an EMBL/GenBank/DDBJ whole genome shotgun (WGS) entry which is preliminary data.</text>
</comment>
<evidence type="ECO:0000256" key="4">
    <source>
        <dbReference type="ARBA" id="ARBA00022475"/>
    </source>
</evidence>
<dbReference type="SUPFAM" id="SSF158472">
    <property type="entry name" value="HAMP domain-like"/>
    <property type="match status" value="1"/>
</dbReference>
<keyword evidence="10" id="KW-0067">ATP-binding</keyword>
<gene>
    <name evidence="20" type="ORF">HII30_02380</name>
</gene>
<evidence type="ECO:0000256" key="7">
    <source>
        <dbReference type="ARBA" id="ARBA00022692"/>
    </source>
</evidence>
<accession>A0A848M1K2</accession>
<evidence type="ECO:0000256" key="14">
    <source>
        <dbReference type="ARBA" id="ARBA00023136"/>
    </source>
</evidence>
<dbReference type="FunFam" id="1.10.287.130:FF:000001">
    <property type="entry name" value="Two-component sensor histidine kinase"/>
    <property type="match status" value="1"/>
</dbReference>
<keyword evidence="11 17" id="KW-1133">Transmembrane helix</keyword>
<dbReference type="SUPFAM" id="SSF47384">
    <property type="entry name" value="Homodimeric domain of signal transducing histidine kinase"/>
    <property type="match status" value="1"/>
</dbReference>
<keyword evidence="9 20" id="KW-0418">Kinase</keyword>
<evidence type="ECO:0000256" key="5">
    <source>
        <dbReference type="ARBA" id="ARBA00022553"/>
    </source>
</evidence>
<dbReference type="Gene3D" id="3.30.565.10">
    <property type="entry name" value="Histidine kinase-like ATPase, C-terminal domain"/>
    <property type="match status" value="1"/>
</dbReference>
<comment type="catalytic activity">
    <reaction evidence="1">
        <text>ATP + protein L-histidine = ADP + protein N-phospho-L-histidine.</text>
        <dbReference type="EC" id="2.7.13.3"/>
    </reaction>
</comment>
<feature type="domain" description="HAMP" evidence="19">
    <location>
        <begin position="187"/>
        <end position="239"/>
    </location>
</feature>
<keyword evidence="8" id="KW-0547">Nucleotide-binding</keyword>
<dbReference type="CDD" id="cd00075">
    <property type="entry name" value="HATPase"/>
    <property type="match status" value="1"/>
</dbReference>
<keyword evidence="7 17" id="KW-0812">Transmembrane</keyword>
<dbReference type="Pfam" id="PF02518">
    <property type="entry name" value="HATPase_c"/>
    <property type="match status" value="1"/>
</dbReference>
<dbReference type="InterPro" id="IPR004358">
    <property type="entry name" value="Sig_transdc_His_kin-like_C"/>
</dbReference>
<dbReference type="PANTHER" id="PTHR45528:SF11">
    <property type="entry name" value="HISTIDINE KINASE"/>
    <property type="match status" value="1"/>
</dbReference>
<keyword evidence="13" id="KW-0843">Virulence</keyword>
<dbReference type="PROSITE" id="PS50109">
    <property type="entry name" value="HIS_KIN"/>
    <property type="match status" value="1"/>
</dbReference>
<dbReference type="GO" id="GO:0000155">
    <property type="term" value="F:phosphorelay sensor kinase activity"/>
    <property type="evidence" value="ECO:0007669"/>
    <property type="project" value="InterPro"/>
</dbReference>
<comment type="function">
    <text evidence="15">Member of the two-component regulatory system HssS/HssR involved in intracellular heme homeostasis and tempering of staphylococcal virulence. HssS functions as a heme sensor histidine kinase which is autophosphorylated at a histidine residue and transfers its phosphate group to an aspartate residue of HssR. HssR/HssS activates the expression of hrtAB, an efflux pump, in response to extracellular heme, hemin, hemoglobin or blood.</text>
</comment>
<evidence type="ECO:0000256" key="16">
    <source>
        <dbReference type="ARBA" id="ARBA00040841"/>
    </source>
</evidence>
<evidence type="ECO:0000256" key="6">
    <source>
        <dbReference type="ARBA" id="ARBA00022679"/>
    </source>
</evidence>
<feature type="transmembrane region" description="Helical" evidence="17">
    <location>
        <begin position="166"/>
        <end position="186"/>
    </location>
</feature>
<dbReference type="InterPro" id="IPR050398">
    <property type="entry name" value="HssS/ArlS-like"/>
</dbReference>
<evidence type="ECO:0000256" key="10">
    <source>
        <dbReference type="ARBA" id="ARBA00022840"/>
    </source>
</evidence>
<evidence type="ECO:0000256" key="2">
    <source>
        <dbReference type="ARBA" id="ARBA00004651"/>
    </source>
</evidence>
<dbReference type="InterPro" id="IPR036097">
    <property type="entry name" value="HisK_dim/P_sf"/>
</dbReference>
<evidence type="ECO:0000256" key="11">
    <source>
        <dbReference type="ARBA" id="ARBA00022989"/>
    </source>
</evidence>
<evidence type="ECO:0000313" key="20">
    <source>
        <dbReference type="EMBL" id="NMO94635.1"/>
    </source>
</evidence>
<organism evidence="20 21">
    <name type="scientific">Paenibacillus lemnae</name>
    <dbReference type="NCBI Taxonomy" id="1330551"/>
    <lineage>
        <taxon>Bacteria</taxon>
        <taxon>Bacillati</taxon>
        <taxon>Bacillota</taxon>
        <taxon>Bacilli</taxon>
        <taxon>Bacillales</taxon>
        <taxon>Paenibacillaceae</taxon>
        <taxon>Paenibacillus</taxon>
    </lineage>
</organism>
<reference evidence="20 21" key="1">
    <citation type="submission" date="2020-04" db="EMBL/GenBank/DDBJ databases">
        <title>Paenibacillus algicola sp. nov., a novel marine bacterium producing alginate lyase.</title>
        <authorList>
            <person name="Huang H."/>
        </authorList>
    </citation>
    <scope>NUCLEOTIDE SEQUENCE [LARGE SCALE GENOMIC DNA]</scope>
    <source>
        <strain evidence="20 21">L7-75</strain>
    </source>
</reference>
<dbReference type="CDD" id="cd06225">
    <property type="entry name" value="HAMP"/>
    <property type="match status" value="1"/>
</dbReference>
<dbReference type="InterPro" id="IPR003594">
    <property type="entry name" value="HATPase_dom"/>
</dbReference>
<keyword evidence="5" id="KW-0597">Phosphoprotein</keyword>
<dbReference type="Pfam" id="PF00672">
    <property type="entry name" value="HAMP"/>
    <property type="match status" value="1"/>
</dbReference>
<evidence type="ECO:0000256" key="17">
    <source>
        <dbReference type="SAM" id="Phobius"/>
    </source>
</evidence>
<keyword evidence="21" id="KW-1185">Reference proteome</keyword>
<sequence length="459" mass="52207">MKTLNRQFIVATLCILVVSILIAFGLANFVYMTVTKKENDLQNTAIATEIVDVLEHMHSSPDGFEAYLKSIGKLGYQMYVLGADGQEYYFGEPFKDTALPAAARRVITHQDIYHGMNDFPKQTFMMGHFANELKNTVGVPFQFNGESYGLFLRPDRRLLFSDVHTVLAGFVMAIALVSIIGMVWLARQLLKPIVELTKATQEITKENFSYPLHIDRQDEIGQLAQSFNRMQKQLQHNDTARKAFISDVSHDFQSPLMNIQGYAEVLKSPDLNDQERLEYLNIIDQESRRLSNLTKQLLLLTSLDQASYPVKYGEVSLDRQLKMTLKRYRWRLEEQDIELTYKMEPVAIKGDSELLANVWDNLLTNAIKYNRHRGSIYIELAQDGDKARVMFKDTGVGIPEEAAEEVFERFFRVDESRKMDGAGLGLSIVQQIVNLHQGSVTVQSEAGRGSVFTVTLPLK</sequence>
<dbReference type="InterPro" id="IPR036890">
    <property type="entry name" value="HATPase_C_sf"/>
</dbReference>
<dbReference type="GO" id="GO:0005524">
    <property type="term" value="F:ATP binding"/>
    <property type="evidence" value="ECO:0007669"/>
    <property type="project" value="UniProtKB-KW"/>
</dbReference>
<evidence type="ECO:0000256" key="1">
    <source>
        <dbReference type="ARBA" id="ARBA00000085"/>
    </source>
</evidence>
<dbReference type="InterPro" id="IPR003660">
    <property type="entry name" value="HAMP_dom"/>
</dbReference>
<dbReference type="SMART" id="SM00387">
    <property type="entry name" value="HATPase_c"/>
    <property type="match status" value="1"/>
</dbReference>
<dbReference type="Proteomes" id="UP000565468">
    <property type="component" value="Unassembled WGS sequence"/>
</dbReference>
<feature type="transmembrane region" description="Helical" evidence="17">
    <location>
        <begin position="6"/>
        <end position="31"/>
    </location>
</feature>
<dbReference type="Gene3D" id="1.10.287.130">
    <property type="match status" value="1"/>
</dbReference>
<evidence type="ECO:0000256" key="8">
    <source>
        <dbReference type="ARBA" id="ARBA00022741"/>
    </source>
</evidence>